<feature type="transmembrane region" description="Helical" evidence="1">
    <location>
        <begin position="1052"/>
        <end position="1070"/>
    </location>
</feature>
<dbReference type="AlphaFoldDB" id="A0A0F9MZS7"/>
<proteinExistence type="predicted"/>
<feature type="transmembrane region" description="Helical" evidence="1">
    <location>
        <begin position="1007"/>
        <end position="1023"/>
    </location>
</feature>
<protein>
    <recommendedName>
        <fullName evidence="3">LamG-like jellyroll fold domain-containing protein</fullName>
    </recommendedName>
</protein>
<organism evidence="2">
    <name type="scientific">marine sediment metagenome</name>
    <dbReference type="NCBI Taxonomy" id="412755"/>
    <lineage>
        <taxon>unclassified sequences</taxon>
        <taxon>metagenomes</taxon>
        <taxon>ecological metagenomes</taxon>
    </lineage>
</organism>
<dbReference type="Pfam" id="PF13385">
    <property type="entry name" value="Laminin_G_3"/>
    <property type="match status" value="1"/>
</dbReference>
<evidence type="ECO:0008006" key="3">
    <source>
        <dbReference type="Google" id="ProtNLM"/>
    </source>
</evidence>
<name>A0A0F9MZS7_9ZZZZ</name>
<dbReference type="EMBL" id="LAZR01004159">
    <property type="protein sequence ID" value="KKN11229.1"/>
    <property type="molecule type" value="Genomic_DNA"/>
</dbReference>
<sequence>MEGDKVEWIATLFGERLGEWSVWTASLNVDLIAYWTLDDVYTDSSIFSNTLTPINSTTFNTGIINNGSDFESGSSQYLTRTAGSLYPEIPFTLNMWVKPESVTADAVVINKRSDATGRVRYNIFRSGTSDRVSSQHYRADATNFVVQSDAGALVIGNWTMVTIVLDGIDARLYVNGSLAATPVAISDLHNVAEQAFFMGSNIGVGQFWDGIIDETSMWNRSLSPAEIIQLYNNGLAIQHTNVFVPVVTLNSPVNEFNTTNSTIDFNATISNTVVLANVSLFIDGILNETNSSGINSTNYLFTKNIAEGSHNWTYEVCDNIGCGTGTIRNFTIDSSPKINVTSPTNITFQDPTIFFNATTSLGVDNFIINYNGTNVTIAINTSLIVEDGFHNLLLYANNSNTGKFGLNDTIFFTVDTAPVINVNSPTNITHTTSTIFFNATTNKTIGSWIVNYNGTNVTLSDINTTLEVEDGSTFQLLLYANNSVSGAFGLNDTIFFSVDATAPQITVTFPNETINFHEVNTNIFVNWTVFDTSLDTCILQYEGVNTTVTCLDNSTSINITNSVNRSLIFFANDSFGNVNSSTVTWNYRLFLNSQTFTSSIIEGASSTFTINLTTNGTDITIGNLSYNNTQNIGGLSITGNQFVISKSITAPDVSTDTNISFFWNITQSDGVFFALTPQNQTVLALGIDNCSTNTILILNYTLRDEGTQDFLNVSADNISVEIDVKIFTSDGSLQVLNFSELYTDINPTQVCLNINLTTENYQLDATNKYTSDPREIEYHNIQGFNLTNSSIPQNIILFDLLTADSTEFQITFKDSSFVVVEDALINVNRQYVSEGVFKTVELPKTDSNGQTVVHLVEKDIVYNFIVIKNGILLGTFNNLIAFCDDATTGACFITLNALGANTQPFNYDESIQLFSSFDYNQTSRVLQFTFVTTDGTSKNVSLNTIKMDQLGNTTACGQTLISSSGTLTCTIPDSFGNETIITNIFVDGTLTITNYIRAASPFDIGDIGYFLAWFLILSLALMFSESKIGTVIGVLMGVIVSILFAWLEGGLIGVGSAFMWLVIAGFILIWKLNKDRIT</sequence>
<dbReference type="Gene3D" id="2.60.120.200">
    <property type="match status" value="1"/>
</dbReference>
<dbReference type="SUPFAM" id="SSF49899">
    <property type="entry name" value="Concanavalin A-like lectins/glucanases"/>
    <property type="match status" value="1"/>
</dbReference>
<keyword evidence="1" id="KW-1133">Transmembrane helix</keyword>
<feature type="transmembrane region" description="Helical" evidence="1">
    <location>
        <begin position="1028"/>
        <end position="1046"/>
    </location>
</feature>
<evidence type="ECO:0000256" key="1">
    <source>
        <dbReference type="SAM" id="Phobius"/>
    </source>
</evidence>
<dbReference type="InterPro" id="IPR013320">
    <property type="entry name" value="ConA-like_dom_sf"/>
</dbReference>
<comment type="caution">
    <text evidence="2">The sequence shown here is derived from an EMBL/GenBank/DDBJ whole genome shotgun (WGS) entry which is preliminary data.</text>
</comment>
<keyword evidence="1" id="KW-0812">Transmembrane</keyword>
<gene>
    <name evidence="2" type="ORF">LCGC14_1028600</name>
</gene>
<reference evidence="2" key="1">
    <citation type="journal article" date="2015" name="Nature">
        <title>Complex archaea that bridge the gap between prokaryotes and eukaryotes.</title>
        <authorList>
            <person name="Spang A."/>
            <person name="Saw J.H."/>
            <person name="Jorgensen S.L."/>
            <person name="Zaremba-Niedzwiedzka K."/>
            <person name="Martijn J."/>
            <person name="Lind A.E."/>
            <person name="van Eijk R."/>
            <person name="Schleper C."/>
            <person name="Guy L."/>
            <person name="Ettema T.J."/>
        </authorList>
    </citation>
    <scope>NUCLEOTIDE SEQUENCE</scope>
</reference>
<accession>A0A0F9MZS7</accession>
<evidence type="ECO:0000313" key="2">
    <source>
        <dbReference type="EMBL" id="KKN11229.1"/>
    </source>
</evidence>
<keyword evidence="1" id="KW-0472">Membrane</keyword>